<dbReference type="Proteomes" id="UP001152562">
    <property type="component" value="Unassembled WGS sequence"/>
</dbReference>
<evidence type="ECO:0000313" key="8">
    <source>
        <dbReference type="EMBL" id="CAH3994446.1"/>
    </source>
</evidence>
<reference evidence="8" key="1">
    <citation type="submission" date="2022-05" db="EMBL/GenBank/DDBJ databases">
        <authorList>
            <person name="Okamura Y."/>
        </authorList>
    </citation>
    <scope>NUCLEOTIDE SEQUENCE</scope>
</reference>
<evidence type="ECO:0000256" key="2">
    <source>
        <dbReference type="ARBA" id="ARBA00022771"/>
    </source>
</evidence>
<evidence type="ECO:0000256" key="4">
    <source>
        <dbReference type="ARBA" id="ARBA00023125"/>
    </source>
</evidence>
<feature type="coiled-coil region" evidence="6">
    <location>
        <begin position="199"/>
        <end position="240"/>
    </location>
</feature>
<protein>
    <recommendedName>
        <fullName evidence="7">THAP-type domain-containing protein</fullName>
    </recommendedName>
</protein>
<name>A0A9P0T0D8_PIEBR</name>
<dbReference type="SUPFAM" id="SSF57716">
    <property type="entry name" value="Glucocorticoid receptor-like (DNA-binding domain)"/>
    <property type="match status" value="1"/>
</dbReference>
<dbReference type="PROSITE" id="PS50950">
    <property type="entry name" value="ZF_THAP"/>
    <property type="match status" value="1"/>
</dbReference>
<evidence type="ECO:0000256" key="5">
    <source>
        <dbReference type="PROSITE-ProRule" id="PRU00309"/>
    </source>
</evidence>
<keyword evidence="1" id="KW-0479">Metal-binding</keyword>
<evidence type="ECO:0000313" key="9">
    <source>
        <dbReference type="Proteomes" id="UP001152562"/>
    </source>
</evidence>
<keyword evidence="2 5" id="KW-0863">Zinc-finger</keyword>
<keyword evidence="3" id="KW-0862">Zinc</keyword>
<proteinExistence type="predicted"/>
<dbReference type="SMART" id="SM00980">
    <property type="entry name" value="THAP"/>
    <property type="match status" value="1"/>
</dbReference>
<comment type="caution">
    <text evidence="8">The sequence shown here is derived from an EMBL/GenBank/DDBJ whole genome shotgun (WGS) entry which is preliminary data.</text>
</comment>
<keyword evidence="4 5" id="KW-0238">DNA-binding</keyword>
<dbReference type="AlphaFoldDB" id="A0A9P0T0D8"/>
<feature type="domain" description="THAP-type" evidence="7">
    <location>
        <begin position="1"/>
        <end position="85"/>
    </location>
</feature>
<evidence type="ECO:0000256" key="6">
    <source>
        <dbReference type="SAM" id="Coils"/>
    </source>
</evidence>
<keyword evidence="9" id="KW-1185">Reference proteome</keyword>
<dbReference type="InterPro" id="IPR006612">
    <property type="entry name" value="THAP_Znf"/>
</dbReference>
<dbReference type="EMBL" id="CALOZG010000003">
    <property type="protein sequence ID" value="CAH3994446.1"/>
    <property type="molecule type" value="Genomic_DNA"/>
</dbReference>
<keyword evidence="6" id="KW-0175">Coiled coil</keyword>
<sequence length="385" mass="44595">MSLSDRCCFPGCYESGNSHKILYSFPSPTCDLQRFRSWVYAIGGDILHLDNFYIQKYCRVCRYHFEEKYFCSYNGINNIAIPTLDMSENDGNVDHNYCQLKDDNYCPETVAVEYEIISDNMQISDLSNEAIEEVSESGIPYISNHFNNRLTKRQPQCLSSPIATGSEVDSGTTNISHISKDTRIINIQSQTEECNSINNDSKDEQIKSLRKQCSILKAKLKKQQQRISSYKEEIKKSKYLTKEKFDALTERVPELGRRLMWMQLHQPKKKNGHRFDTKEKLMCLAIKKYKPECFKFLKKTFLMPGNKTLKNFITKLQLPDSKPEEDEPNIDDIENEEVVSDTLVDRAASETEISYEMHKNVLGEFIQFNNSTNLADFTDFQHGLC</sequence>
<organism evidence="8 9">
    <name type="scientific">Pieris brassicae</name>
    <name type="common">White butterfly</name>
    <name type="synonym">Large white butterfly</name>
    <dbReference type="NCBI Taxonomy" id="7116"/>
    <lineage>
        <taxon>Eukaryota</taxon>
        <taxon>Metazoa</taxon>
        <taxon>Ecdysozoa</taxon>
        <taxon>Arthropoda</taxon>
        <taxon>Hexapoda</taxon>
        <taxon>Insecta</taxon>
        <taxon>Pterygota</taxon>
        <taxon>Neoptera</taxon>
        <taxon>Endopterygota</taxon>
        <taxon>Lepidoptera</taxon>
        <taxon>Glossata</taxon>
        <taxon>Ditrysia</taxon>
        <taxon>Papilionoidea</taxon>
        <taxon>Pieridae</taxon>
        <taxon>Pierinae</taxon>
        <taxon>Pieris</taxon>
    </lineage>
</organism>
<dbReference type="Pfam" id="PF05485">
    <property type="entry name" value="THAP"/>
    <property type="match status" value="1"/>
</dbReference>
<gene>
    <name evidence="8" type="ORF">PIBRA_LOCUS2297</name>
</gene>
<dbReference type="GO" id="GO:0008270">
    <property type="term" value="F:zinc ion binding"/>
    <property type="evidence" value="ECO:0007669"/>
    <property type="project" value="UniProtKB-KW"/>
</dbReference>
<evidence type="ECO:0000256" key="1">
    <source>
        <dbReference type="ARBA" id="ARBA00022723"/>
    </source>
</evidence>
<evidence type="ECO:0000259" key="7">
    <source>
        <dbReference type="PROSITE" id="PS50950"/>
    </source>
</evidence>
<evidence type="ECO:0000256" key="3">
    <source>
        <dbReference type="ARBA" id="ARBA00022833"/>
    </source>
</evidence>
<accession>A0A9P0T0D8</accession>
<dbReference type="GO" id="GO:0003677">
    <property type="term" value="F:DNA binding"/>
    <property type="evidence" value="ECO:0007669"/>
    <property type="project" value="UniProtKB-UniRule"/>
</dbReference>